<dbReference type="Proteomes" id="UP001439008">
    <property type="component" value="Unassembled WGS sequence"/>
</dbReference>
<evidence type="ECO:0000313" key="1">
    <source>
        <dbReference type="EMBL" id="MES1921548.1"/>
    </source>
</evidence>
<organism evidence="1 2">
    <name type="scientific">Bonamia ostreae</name>
    <dbReference type="NCBI Taxonomy" id="126728"/>
    <lineage>
        <taxon>Eukaryota</taxon>
        <taxon>Sar</taxon>
        <taxon>Rhizaria</taxon>
        <taxon>Endomyxa</taxon>
        <taxon>Ascetosporea</taxon>
        <taxon>Haplosporida</taxon>
        <taxon>Bonamia</taxon>
    </lineage>
</organism>
<dbReference type="EMBL" id="JBDODL010001472">
    <property type="protein sequence ID" value="MES1921548.1"/>
    <property type="molecule type" value="Genomic_DNA"/>
</dbReference>
<accession>A0ABV2AQ59</accession>
<keyword evidence="2" id="KW-1185">Reference proteome</keyword>
<protein>
    <recommendedName>
        <fullName evidence="3">Ribosomal protein S2</fullName>
    </recommendedName>
</protein>
<proteinExistence type="predicted"/>
<evidence type="ECO:0000313" key="2">
    <source>
        <dbReference type="Proteomes" id="UP001439008"/>
    </source>
</evidence>
<name>A0ABV2AQ59_9EUKA</name>
<reference evidence="1 2" key="1">
    <citation type="journal article" date="2024" name="BMC Biol.">
        <title>Comparative genomics of Ascetosporea gives new insight into the evolutionary basis for animal parasitism in Rhizaria.</title>
        <authorList>
            <person name="Hiltunen Thoren M."/>
            <person name="Onut-Brannstrom I."/>
            <person name="Alfjorden A."/>
            <person name="Peckova H."/>
            <person name="Swords F."/>
            <person name="Hooper C."/>
            <person name="Holzer A.S."/>
            <person name="Bass D."/>
            <person name="Burki F."/>
        </authorList>
    </citation>
    <scope>NUCLEOTIDE SEQUENCE [LARGE SCALE GENOMIC DNA]</scope>
    <source>
        <strain evidence="1">20-A016</strain>
    </source>
</reference>
<evidence type="ECO:0008006" key="3">
    <source>
        <dbReference type="Google" id="ProtNLM"/>
    </source>
</evidence>
<sequence length="253" mass="28996">MLVSLSQPAPIPFQKYNVRPTTIKKKLKHNPLTNLIKTAATKTGIFEKENSVVKMPPFYHKMNKLQILIDLYNETLNENLSFNKTAKILGEEIRYGIKVITFNTCLNKISNDFESLFLEKRDLYVVGLQQVPNITNLNENILESIKKNHGSDIFSLVFSCVSDKTALLVFASERMEHEISNVEMRKIGKNVALRMSVGDSTLCLVTSEFDSQGAIGVENVLRNIKFPKTLWDLKKDKIFESEFYKFDYNNLNC</sequence>
<dbReference type="Gene3D" id="3.60.10.10">
    <property type="entry name" value="Endonuclease/exonuclease/phosphatase"/>
    <property type="match status" value="1"/>
</dbReference>
<comment type="caution">
    <text evidence="1">The sequence shown here is derived from an EMBL/GenBank/DDBJ whole genome shotgun (WGS) entry which is preliminary data.</text>
</comment>
<dbReference type="InterPro" id="IPR036691">
    <property type="entry name" value="Endo/exonu/phosph_ase_sf"/>
</dbReference>
<gene>
    <name evidence="1" type="ORF">MHBO_003076</name>
</gene>